<evidence type="ECO:0000313" key="7">
    <source>
        <dbReference type="EMBL" id="CUV06820.1"/>
    </source>
</evidence>
<name>A0A0S4THB7_CRYHO</name>
<proteinExistence type="inferred from homology"/>
<dbReference type="PANTHER" id="PTHR12965:SF0">
    <property type="entry name" value="VACUOLAR PROTEIN SORTING-ASSOCIATED PROTEIN 54"/>
    <property type="match status" value="1"/>
</dbReference>
<dbReference type="GO" id="GO:0019905">
    <property type="term" value="F:syntaxin binding"/>
    <property type="evidence" value="ECO:0007669"/>
    <property type="project" value="TreeGrafter"/>
</dbReference>
<organism evidence="7">
    <name type="scientific">Cryptosporidium hominis</name>
    <dbReference type="NCBI Taxonomy" id="237895"/>
    <lineage>
        <taxon>Eukaryota</taxon>
        <taxon>Sar</taxon>
        <taxon>Alveolata</taxon>
        <taxon>Apicomplexa</taxon>
        <taxon>Conoidasida</taxon>
        <taxon>Coccidia</taxon>
        <taxon>Eucoccidiorida</taxon>
        <taxon>Eimeriorina</taxon>
        <taxon>Cryptosporidiidae</taxon>
        <taxon>Cryptosporidium</taxon>
    </lineage>
</organism>
<dbReference type="GO" id="GO:0005829">
    <property type="term" value="C:cytosol"/>
    <property type="evidence" value="ECO:0007669"/>
    <property type="project" value="GOC"/>
</dbReference>
<dbReference type="Proteomes" id="UP000199752">
    <property type="component" value="Chromosome 6"/>
</dbReference>
<dbReference type="GO" id="GO:0000938">
    <property type="term" value="C:GARP complex"/>
    <property type="evidence" value="ECO:0007669"/>
    <property type="project" value="InterPro"/>
</dbReference>
<evidence type="ECO:0000256" key="5">
    <source>
        <dbReference type="ARBA" id="ARBA00023034"/>
    </source>
</evidence>
<reference evidence="7" key="1">
    <citation type="submission" date="2015-08" db="EMBL/GenBank/DDBJ databases">
        <authorList>
            <person name="Babu N.S."/>
            <person name="Beckwith C.J."/>
            <person name="Beseler K.G."/>
            <person name="Brison A."/>
            <person name="Carone J.V."/>
            <person name="Caskin T.P."/>
            <person name="Diamond M."/>
            <person name="Durham M.E."/>
            <person name="Foxe J.M."/>
            <person name="Go M."/>
            <person name="Henderson B.A."/>
            <person name="Jones I.B."/>
            <person name="McGettigan J.A."/>
            <person name="Micheletti S.J."/>
            <person name="Nasrallah M.E."/>
            <person name="Ortiz D."/>
            <person name="Piller C.R."/>
            <person name="Privatt S.R."/>
            <person name="Schneider S.L."/>
            <person name="Sharp S."/>
            <person name="Smith T.C."/>
            <person name="Stanton J.D."/>
            <person name="Ullery H.E."/>
            <person name="Wilson R.J."/>
            <person name="Serrano M.G."/>
            <person name="Buck G."/>
            <person name="Lee V."/>
            <person name="Wang Y."/>
            <person name="Carvalho R."/>
            <person name="Voegtly L."/>
            <person name="Shi R."/>
            <person name="Duckworth R."/>
            <person name="Johnson A."/>
            <person name="Loviza R."/>
            <person name="Walstead R."/>
            <person name="Shah Z."/>
            <person name="Kiflezghi M."/>
            <person name="Wade K."/>
            <person name="Ball S.L."/>
            <person name="Bradley K.W."/>
            <person name="Asai D.J."/>
            <person name="Bowman C.A."/>
            <person name="Russell D.A."/>
            <person name="Pope W.H."/>
            <person name="Jacobs-Sera D."/>
            <person name="Hendrix R.W."/>
            <person name="Hatfull G.F."/>
        </authorList>
    </citation>
    <scope>NUCLEOTIDE SEQUENCE [LARGE SCALE GENOMIC DNA]</scope>
</reference>
<dbReference type="GO" id="GO:0015031">
    <property type="term" value="P:protein transport"/>
    <property type="evidence" value="ECO:0007669"/>
    <property type="project" value="UniProtKB-KW"/>
</dbReference>
<evidence type="ECO:0000256" key="4">
    <source>
        <dbReference type="ARBA" id="ARBA00022927"/>
    </source>
</evidence>
<dbReference type="GO" id="GO:0042147">
    <property type="term" value="P:retrograde transport, endosome to Golgi"/>
    <property type="evidence" value="ECO:0007669"/>
    <property type="project" value="InterPro"/>
</dbReference>
<dbReference type="InterPro" id="IPR039745">
    <property type="entry name" value="Vps54"/>
</dbReference>
<evidence type="ECO:0000256" key="1">
    <source>
        <dbReference type="ARBA" id="ARBA00004601"/>
    </source>
</evidence>
<keyword evidence="3" id="KW-0813">Transport</keyword>
<keyword evidence="6" id="KW-0175">Coiled coil</keyword>
<comment type="similarity">
    <text evidence="2">Belongs to the VPS54 family.</text>
</comment>
<dbReference type="PANTHER" id="PTHR12965">
    <property type="entry name" value="VACUOLAR PROTEIN SORTING 54"/>
    <property type="match status" value="1"/>
</dbReference>
<dbReference type="VEuPathDB" id="CryptoDB:CHUDEA6_3950"/>
<evidence type="ECO:0000256" key="2">
    <source>
        <dbReference type="ARBA" id="ARBA00009150"/>
    </source>
</evidence>
<keyword evidence="5" id="KW-0333">Golgi apparatus</keyword>
<dbReference type="EMBL" id="LN877952">
    <property type="protein sequence ID" value="CUV06820.1"/>
    <property type="molecule type" value="Genomic_DNA"/>
</dbReference>
<accession>A0A0S4THB7</accession>
<dbReference type="VEuPathDB" id="CryptoDB:ChTU502y2012_417g0250"/>
<dbReference type="VEuPathDB" id="CryptoDB:Chro.60455"/>
<dbReference type="AlphaFoldDB" id="A0A0S4THB7"/>
<dbReference type="GO" id="GO:0006896">
    <property type="term" value="P:Golgi to vacuole transport"/>
    <property type="evidence" value="ECO:0007669"/>
    <property type="project" value="TreeGrafter"/>
</dbReference>
<evidence type="ECO:0000256" key="3">
    <source>
        <dbReference type="ARBA" id="ARBA00022448"/>
    </source>
</evidence>
<comment type="subcellular location">
    <subcellularLocation>
        <location evidence="1">Golgi apparatus</location>
        <location evidence="1">trans-Golgi network</location>
    </subcellularLocation>
</comment>
<sequence length="962" mass="113597">MEGIKSKIKGIQVKNLLNGHFDEIRQNIIDKVNTIGLDKNNSYESNSYHLDDESQFIIDNYLSENGELIKEFLGRNDFSNGNSSQNKLTASNESEYNSKESQEYATDINSIFEETILRKKQVDLKLYHHLNEMFQPFFSTLDHFEQIKANVDEIVAFLGENPNSNGYRRNLAACSEEFNSLNKILLYIYKRKRVCSIIDKLKKLDKLKPVQSNLQFLLNEKEYDQAIDIMDESLEMLGTEMKGVKAVSTLSIQLYELQSVIEKLVCQDFINFILLWLRFGEIPLEGKISFCNLTQNDSKIELFLDFLNHLDSIKESTNFKLSVFQEFNKLSLSIYKENSIEFSLLFNMNSVINPIFALIKKERINLAIDELEIHLNNFIDESNQNLIDNLKKEETFLDKNLKSILNCSNIQISHQSLEQLLNYNILNILYKLIVVFSIIIHSNRWLQDNSKDQKLETKNKSLKHIYLPIIQLLEQILIRIFSKLLISNDNENYQKNILTEDEFKDTIMYYIIFLKYVIIVTKLQNCLNEQIKSTYNQSDVIPICKTINFFGKTAIDVRLSLYSYYKIIFENEMIQKFWINLSIIIDNEKWEKKDLHLEYKKVFKLFVIGDLGKEESIGIQNYFVSYNKYELNLPECCLRCIEFTSRMFVFIQKVPIISYLGFSQILKFILNYCKKCFENIMNGESVNKKLIEKITAYNMILCTQNIYFWIISLERITNYQLKILEKRDFTDNKFVNNNIGLLNDENNLEVLLGVKLPADYINNIKIELEKILIQLEQLMDSSLRKISDIIIDRFKNCIGNWIAINTINDKDLEYIENNELNNHKTDTNLNNFIKDFSNLEKTLKKYLKIDSLIWKIMDRIEIECLNSWKNILLIDYHQKSSTSNKKLNYSNLLYDLFYFHVDVTIRIFYRENENNLEKKTNLSISLLDILFDHFKSNFSKFDEKKISQINEKFSFIRNKLNT</sequence>
<dbReference type="VEuPathDB" id="CryptoDB:GY17_00000413"/>
<evidence type="ECO:0000256" key="6">
    <source>
        <dbReference type="ARBA" id="ARBA00023054"/>
    </source>
</evidence>
<keyword evidence="4" id="KW-0653">Protein transport</keyword>
<protein>
    <submittedName>
        <fullName evidence="7">Uncharacterized protein</fullName>
    </submittedName>
</protein>
<gene>
    <name evidence="7" type="ORF">CHUDEA6_3950</name>
</gene>